<keyword evidence="4" id="KW-1185">Reference proteome</keyword>
<dbReference type="SUPFAM" id="SSF52058">
    <property type="entry name" value="L domain-like"/>
    <property type="match status" value="1"/>
</dbReference>
<organism evidence="3 4">
    <name type="scientific">Araneus ventricosus</name>
    <name type="common">Orbweaver spider</name>
    <name type="synonym">Epeira ventricosa</name>
    <dbReference type="NCBI Taxonomy" id="182803"/>
    <lineage>
        <taxon>Eukaryota</taxon>
        <taxon>Metazoa</taxon>
        <taxon>Ecdysozoa</taxon>
        <taxon>Arthropoda</taxon>
        <taxon>Chelicerata</taxon>
        <taxon>Arachnida</taxon>
        <taxon>Araneae</taxon>
        <taxon>Araneomorphae</taxon>
        <taxon>Entelegynae</taxon>
        <taxon>Araneoidea</taxon>
        <taxon>Araneidae</taxon>
        <taxon>Araneus</taxon>
    </lineage>
</organism>
<dbReference type="Pfam" id="PF13855">
    <property type="entry name" value="LRR_8"/>
    <property type="match status" value="1"/>
</dbReference>
<name>A0A4Y2ACW6_ARAVE</name>
<dbReference type="Gene3D" id="3.80.10.10">
    <property type="entry name" value="Ribonuclease Inhibitor"/>
    <property type="match status" value="1"/>
</dbReference>
<evidence type="ECO:0000256" key="1">
    <source>
        <dbReference type="ARBA" id="ARBA00022614"/>
    </source>
</evidence>
<accession>A0A4Y2ACW6</accession>
<gene>
    <name evidence="3" type="ORF">AVEN_12730_1</name>
</gene>
<dbReference type="OrthoDB" id="9985976at2759"/>
<proteinExistence type="predicted"/>
<sequence length="411" mass="47226">MCLCYCSTYGRSPLRPQASGISPATLRCLFVDHLVDISQFHKKLNDESKDWKFKNQEVATNSCQISTFHNYVTKDFQEGPKMKILGQFFVLLVGIVVIKAACPPEESDKRCHCIDRESYEAKGTEVTCWSISDPQVLLHEIQRYRGYPIENLILNQMELPFFPAGLFNGTSVKRLYLEASNLENLYSVRNYKPSPFYGLDDSLEEVYITSTQDLSKWFWPDVKNLKKLKKFEIVHSPIDFVGHEFAEIGGGSLESITVAYSGVYRIHPQGFPELTNLRKANFAGNYLPYLARTMFPNPAPRLESLDFRSNKLFTLPENMFENMPALKFLDLSENEFRSFEKVVFEPIWGQLLAFYISNNPFNCDCSIQPLKQKLITGPTPRRNDLRDVKCSNHGDTKKILLKNLEENSLQC</sequence>
<dbReference type="InterPro" id="IPR003591">
    <property type="entry name" value="Leu-rich_rpt_typical-subtyp"/>
</dbReference>
<keyword evidence="1" id="KW-0433">Leucine-rich repeat</keyword>
<dbReference type="PANTHER" id="PTHR24366:SF96">
    <property type="entry name" value="LEUCINE RICH REPEAT CONTAINING 53"/>
    <property type="match status" value="1"/>
</dbReference>
<keyword evidence="2" id="KW-0677">Repeat</keyword>
<protein>
    <submittedName>
        <fullName evidence="3">Uncharacterized protein</fullName>
    </submittedName>
</protein>
<dbReference type="EMBL" id="BGPR01000011">
    <property type="protein sequence ID" value="GBL77086.1"/>
    <property type="molecule type" value="Genomic_DNA"/>
</dbReference>
<dbReference type="PANTHER" id="PTHR24366">
    <property type="entry name" value="IG(IMMUNOGLOBULIN) AND LRR(LEUCINE RICH REPEAT) DOMAINS"/>
    <property type="match status" value="1"/>
</dbReference>
<evidence type="ECO:0000313" key="3">
    <source>
        <dbReference type="EMBL" id="GBL77086.1"/>
    </source>
</evidence>
<dbReference type="SMART" id="SM00369">
    <property type="entry name" value="LRR_TYP"/>
    <property type="match status" value="3"/>
</dbReference>
<reference evidence="3 4" key="1">
    <citation type="journal article" date="2019" name="Sci. Rep.">
        <title>Orb-weaving spider Araneus ventricosus genome elucidates the spidroin gene catalogue.</title>
        <authorList>
            <person name="Kono N."/>
            <person name="Nakamura H."/>
            <person name="Ohtoshi R."/>
            <person name="Moran D.A.P."/>
            <person name="Shinohara A."/>
            <person name="Yoshida Y."/>
            <person name="Fujiwara M."/>
            <person name="Mori M."/>
            <person name="Tomita M."/>
            <person name="Arakawa K."/>
        </authorList>
    </citation>
    <scope>NUCLEOTIDE SEQUENCE [LARGE SCALE GENOMIC DNA]</scope>
</reference>
<dbReference type="Proteomes" id="UP000499080">
    <property type="component" value="Unassembled WGS sequence"/>
</dbReference>
<evidence type="ECO:0000256" key="2">
    <source>
        <dbReference type="ARBA" id="ARBA00022737"/>
    </source>
</evidence>
<comment type="caution">
    <text evidence="3">The sequence shown here is derived from an EMBL/GenBank/DDBJ whole genome shotgun (WGS) entry which is preliminary data.</text>
</comment>
<dbReference type="AlphaFoldDB" id="A0A4Y2ACW6"/>
<evidence type="ECO:0000313" key="4">
    <source>
        <dbReference type="Proteomes" id="UP000499080"/>
    </source>
</evidence>
<dbReference type="InterPro" id="IPR001611">
    <property type="entry name" value="Leu-rich_rpt"/>
</dbReference>
<dbReference type="InterPro" id="IPR032675">
    <property type="entry name" value="LRR_dom_sf"/>
</dbReference>